<feature type="region of interest" description="Disordered" evidence="1">
    <location>
        <begin position="431"/>
        <end position="458"/>
    </location>
</feature>
<feature type="region of interest" description="Disordered" evidence="1">
    <location>
        <begin position="119"/>
        <end position="147"/>
    </location>
</feature>
<evidence type="ECO:0000313" key="2">
    <source>
        <dbReference type="EMBL" id="SNT25341.1"/>
    </source>
</evidence>
<reference evidence="2 3" key="1">
    <citation type="submission" date="2017-06" db="EMBL/GenBank/DDBJ databases">
        <authorList>
            <person name="Kim H.J."/>
            <person name="Triplett B.A."/>
        </authorList>
    </citation>
    <scope>NUCLEOTIDE SEQUENCE [LARGE SCALE GENOMIC DNA]</scope>
    <source>
        <strain evidence="2 3">U15</strain>
    </source>
</reference>
<evidence type="ECO:0000313" key="3">
    <source>
        <dbReference type="Proteomes" id="UP000198284"/>
    </source>
</evidence>
<protein>
    <submittedName>
        <fullName evidence="2">Uncharacterized protein</fullName>
    </submittedName>
</protein>
<organism evidence="2 3">
    <name type="scientific">Noviherbaspirillum humi</name>
    <dbReference type="NCBI Taxonomy" id="1688639"/>
    <lineage>
        <taxon>Bacteria</taxon>
        <taxon>Pseudomonadati</taxon>
        <taxon>Pseudomonadota</taxon>
        <taxon>Betaproteobacteria</taxon>
        <taxon>Burkholderiales</taxon>
        <taxon>Oxalobacteraceae</taxon>
        <taxon>Noviherbaspirillum</taxon>
    </lineage>
</organism>
<dbReference type="AlphaFoldDB" id="A0A239L4H5"/>
<accession>A0A239L4H5</accession>
<gene>
    <name evidence="2" type="ORF">SAMN06265795_11951</name>
</gene>
<proteinExistence type="predicted"/>
<keyword evidence="3" id="KW-1185">Reference proteome</keyword>
<sequence>MARILAVLLNISGRSEPGFILGKLTGAIPWDLSFRDCQMADIALEKAKQLNIPLPMLEQQDSLTTQQKLGLIRFAAGLGELLTSDSRKQREQTFLTMFKQVMATAFGSPGGMKQLHRRYATTGSKPARKNAQGGRASTGSGNRETAKRISLPAPVFTSFTSSQPSEAPTPQQQSRATRLVNEFAAGVFSGDIKWDMSRLMEGNLPALYEAGKKKVDKAGLPAPLATVCLDRLVLAIYNKLAHAVLGERSGNKFSIPLKTVDDIIKGIHLISARYGGAVQLYGIPMNEAGFSDLARRLWQDAIDGEIQAARSRSPFRAVIFDRLGMPQPVTRVEKNGPGLAFERSDGAPGRFHIETLTLYTRDGGAWFGYGNPQARPPRIYPIPGGRQELVPPGGDTRNVAWMRRLSAHVMAQRDGGALAEDAFIPLRGQGLSFPQGGSQEFKPAQPLQRPPANPAGGSGSIEEVAQKYGVTAHNVRRLMNATGMTAEQAASYLAAQVLFSGGGSRADRRNARNQTPGNTITAIEAYASDQLNNAILEEIRRASYEVLKSWLSEVNVDELPWPIQQALRDNRNFGSVIDKRLRNIAAALAHSRPLDQAVDGPIEKKENLFPIDVRSSIRFVSMEAANTEPSNPYGKFYGEILFAPTAKYSETKDLPQVIHGLVHEFGFDKPGHDLIHLGSGIGVDPKLVLPGTAAGVDSTTSLNPSNKPSATSEDQPANFNGLLIEAMGFGLAAQLQEEAGSFVRSVYDALPVKDQELDRLLDGRSKQEEQQVKLQLKVNVDSAFADLWQRTGYFVEFNGLVDGTDYWRQAKNLADNGPEKIEPDARQPGTYTYYMPSNIIYAFKLAFKELLATNPHFRKELRANFVRYLDFVSKLKVMYDNGIAPRRTSIDLSLSGDSTRAMLATVIGGLEQVKRLYPGMTSVDELIRHYQTIIKKGDDKSRANVDAPRFR</sequence>
<name>A0A239L4H5_9BURK</name>
<dbReference type="Proteomes" id="UP000198284">
    <property type="component" value="Unassembled WGS sequence"/>
</dbReference>
<evidence type="ECO:0000256" key="1">
    <source>
        <dbReference type="SAM" id="MobiDB-lite"/>
    </source>
</evidence>
<dbReference type="EMBL" id="FZOT01000019">
    <property type="protein sequence ID" value="SNT25341.1"/>
    <property type="molecule type" value="Genomic_DNA"/>
</dbReference>